<accession>A0A7J0A6A5</accession>
<organism evidence="1 2">
    <name type="scientific">Bacteroides acidifaciens</name>
    <dbReference type="NCBI Taxonomy" id="85831"/>
    <lineage>
        <taxon>Bacteria</taxon>
        <taxon>Pseudomonadati</taxon>
        <taxon>Bacteroidota</taxon>
        <taxon>Bacteroidia</taxon>
        <taxon>Bacteroidales</taxon>
        <taxon>Bacteroidaceae</taxon>
        <taxon>Bacteroides</taxon>
    </lineage>
</organism>
<dbReference type="Proteomes" id="UP000491181">
    <property type="component" value="Unassembled WGS sequence"/>
</dbReference>
<comment type="caution">
    <text evidence="1">The sequence shown here is derived from an EMBL/GenBank/DDBJ whole genome shotgun (WGS) entry which is preliminary data.</text>
</comment>
<dbReference type="OrthoDB" id="1091631at2"/>
<evidence type="ECO:0000313" key="2">
    <source>
        <dbReference type="Proteomes" id="UP000491181"/>
    </source>
</evidence>
<proteinExistence type="predicted"/>
<dbReference type="GeneID" id="93048737"/>
<evidence type="ECO:0000313" key="1">
    <source>
        <dbReference type="EMBL" id="GFH87945.1"/>
    </source>
</evidence>
<protein>
    <submittedName>
        <fullName evidence="1">Uncharacterized protein</fullName>
    </submittedName>
</protein>
<sequence>MNNRIDIYPSIWRVIGFTLISLLFVVGGFFMTNDPRSGIDKFIGYMGMIFFSFGVIVGIGWLILIAMRKPLARIFDDRLEYLIPARMKYEIIPFLRVEMFVITKTGSAKIIRADYLTGGGKNTGIVNTFVSVGKVCDILNDKLERYWEQPMLSQKLDQASVAQYLKVMGIESCRFGFDTTSKPDCVVVMRDGDTYKLVYIDDRGSAKTLSNHLTENDACHALLENFIEEEAFKSKYGVK</sequence>
<dbReference type="RefSeq" id="WP_128824466.1">
    <property type="nucleotide sequence ID" value="NZ_BLLS01000139.1"/>
</dbReference>
<name>A0A7J0A6A5_9BACE</name>
<reference evidence="1 2" key="1">
    <citation type="journal article" date="2020" name="Microbiome">
        <title>Single-cell genomics of uncultured bacteria reveals dietary fiber responders in the mouse gut microbiota.</title>
        <authorList>
            <person name="Chijiiwa R."/>
            <person name="Hosokawa M."/>
            <person name="Kogawa M."/>
            <person name="Nishikawa Y."/>
            <person name="Ide K."/>
            <person name="Sakanashi C."/>
            <person name="Takahashi K."/>
            <person name="Takeyama H."/>
        </authorList>
    </citation>
    <scope>NUCLEOTIDE SEQUENCE [LARGE SCALE GENOMIC DNA]</scope>
    <source>
        <strain evidence="1">IMSAGC_001</strain>
    </source>
</reference>
<dbReference type="AlphaFoldDB" id="A0A7J0A6A5"/>
<dbReference type="EMBL" id="BLLS01000139">
    <property type="protein sequence ID" value="GFH87945.1"/>
    <property type="molecule type" value="Genomic_DNA"/>
</dbReference>
<gene>
    <name evidence="1" type="ORF">IMSAGC001_03380</name>
</gene>